<evidence type="ECO:0000256" key="5">
    <source>
        <dbReference type="ARBA" id="ARBA00023027"/>
    </source>
</evidence>
<dbReference type="OrthoDB" id="1030405at2759"/>
<dbReference type="SUPFAM" id="SSF52540">
    <property type="entry name" value="P-loop containing nucleoside triphosphate hydrolases"/>
    <property type="match status" value="1"/>
</dbReference>
<dbReference type="InterPro" id="IPR000157">
    <property type="entry name" value="TIR_dom"/>
</dbReference>
<gene>
    <name evidence="9" type="primary">BnaA09g11650D</name>
    <name evidence="8" type="ORF">DARMORV10_A09P15320.1</name>
    <name evidence="9" type="ORF">GSBRNA2T00065552001</name>
</gene>
<dbReference type="FunFam" id="3.40.50.300:FF:001002">
    <property type="entry name" value="Disease resistance protein (TIR-NBS-LRR class)"/>
    <property type="match status" value="1"/>
</dbReference>
<keyword evidence="5" id="KW-0520">NAD</keyword>
<keyword evidence="2" id="KW-0677">Repeat</keyword>
<dbReference type="GO" id="GO:0006952">
    <property type="term" value="P:defense response"/>
    <property type="evidence" value="ECO:0007669"/>
    <property type="project" value="UniProtKB-KW"/>
</dbReference>
<dbReference type="Pfam" id="PF23282">
    <property type="entry name" value="WHD_ROQ1"/>
    <property type="match status" value="1"/>
</dbReference>
<evidence type="ECO:0000256" key="2">
    <source>
        <dbReference type="ARBA" id="ARBA00022737"/>
    </source>
</evidence>
<dbReference type="PANTHER" id="PTHR11017:SF348">
    <property type="entry name" value="TIR DOMAIN-CONTAINING PROTEIN"/>
    <property type="match status" value="1"/>
</dbReference>
<dbReference type="PANTHER" id="PTHR11017">
    <property type="entry name" value="LEUCINE-RICH REPEAT-CONTAINING PROTEIN"/>
    <property type="match status" value="1"/>
</dbReference>
<name>A0A078HLK0_BRANA</name>
<dbReference type="GO" id="GO:0016787">
    <property type="term" value="F:hydrolase activity"/>
    <property type="evidence" value="ECO:0007669"/>
    <property type="project" value="UniProtKB-KW"/>
</dbReference>
<dbReference type="Pfam" id="PF00931">
    <property type="entry name" value="NB-ARC"/>
    <property type="match status" value="1"/>
</dbReference>
<evidence type="ECO:0000256" key="1">
    <source>
        <dbReference type="ARBA" id="ARBA00022614"/>
    </source>
</evidence>
<dbReference type="SUPFAM" id="SSF52058">
    <property type="entry name" value="L domain-like"/>
    <property type="match status" value="1"/>
</dbReference>
<keyword evidence="3" id="KW-0378">Hydrolase</keyword>
<dbReference type="Gene3D" id="3.40.50.10140">
    <property type="entry name" value="Toll/interleukin-1 receptor homology (TIR) domain"/>
    <property type="match status" value="1"/>
</dbReference>
<dbReference type="EMBL" id="LK032418">
    <property type="protein sequence ID" value="CDY38224.1"/>
    <property type="molecule type" value="Genomic_DNA"/>
</dbReference>
<dbReference type="Gene3D" id="3.80.10.10">
    <property type="entry name" value="Ribonuclease Inhibitor"/>
    <property type="match status" value="1"/>
</dbReference>
<reference evidence="8" key="3">
    <citation type="submission" date="2021-01" db="EMBL/GenBank/DDBJ databases">
        <authorList>
            <consortium name="Genoscope - CEA"/>
            <person name="William W."/>
        </authorList>
    </citation>
    <scope>NUCLEOTIDE SEQUENCE</scope>
</reference>
<dbReference type="PROSITE" id="PS50104">
    <property type="entry name" value="TIR"/>
    <property type="match status" value="1"/>
</dbReference>
<proteinExistence type="predicted"/>
<dbReference type="Gene3D" id="1.10.8.430">
    <property type="entry name" value="Helical domain of apoptotic protease-activating factors"/>
    <property type="match status" value="1"/>
</dbReference>
<dbReference type="PRINTS" id="PR00364">
    <property type="entry name" value="DISEASERSIST"/>
</dbReference>
<feature type="region of interest" description="Disordered" evidence="6">
    <location>
        <begin position="991"/>
        <end position="1010"/>
    </location>
</feature>
<dbReference type="Proteomes" id="UP000028999">
    <property type="component" value="Unassembled WGS sequence"/>
</dbReference>
<dbReference type="SMART" id="SM00255">
    <property type="entry name" value="TIR"/>
    <property type="match status" value="1"/>
</dbReference>
<protein>
    <submittedName>
        <fullName evidence="8">(rape) hypothetical protein</fullName>
    </submittedName>
    <submittedName>
        <fullName evidence="9">BnaA09g11650D protein</fullName>
    </submittedName>
</protein>
<dbReference type="InterPro" id="IPR042197">
    <property type="entry name" value="Apaf_helical"/>
</dbReference>
<dbReference type="OMA" id="WLPGRNV"/>
<evidence type="ECO:0000313" key="10">
    <source>
        <dbReference type="Proteomes" id="UP000028999"/>
    </source>
</evidence>
<dbReference type="GO" id="GO:0043531">
    <property type="term" value="F:ADP binding"/>
    <property type="evidence" value="ECO:0007669"/>
    <property type="project" value="InterPro"/>
</dbReference>
<keyword evidence="1" id="KW-0433">Leucine-rich repeat</keyword>
<keyword evidence="10" id="KW-1185">Reference proteome</keyword>
<dbReference type="Gene3D" id="3.40.50.300">
    <property type="entry name" value="P-loop containing nucleotide triphosphate hydrolases"/>
    <property type="match status" value="1"/>
</dbReference>
<evidence type="ECO:0000259" key="7">
    <source>
        <dbReference type="PROSITE" id="PS50104"/>
    </source>
</evidence>
<evidence type="ECO:0000256" key="4">
    <source>
        <dbReference type="ARBA" id="ARBA00022821"/>
    </source>
</evidence>
<dbReference type="Pfam" id="PF07725">
    <property type="entry name" value="LRR_3"/>
    <property type="match status" value="1"/>
</dbReference>
<dbReference type="FunFam" id="3.80.10.10:FF:000386">
    <property type="entry name" value="Disease resistance protein RPS4"/>
    <property type="match status" value="1"/>
</dbReference>
<dbReference type="Gramene" id="CDY38224">
    <property type="protein sequence ID" value="CDY38224"/>
    <property type="gene ID" value="GSBRNA2T00065552001"/>
</dbReference>
<dbReference type="InterPro" id="IPR032675">
    <property type="entry name" value="LRR_dom_sf"/>
</dbReference>
<dbReference type="KEGG" id="bna:106366506"/>
<evidence type="ECO:0000313" key="8">
    <source>
        <dbReference type="EMBL" id="CAF2039671.1"/>
    </source>
</evidence>
<dbReference type="InterPro" id="IPR002182">
    <property type="entry name" value="NB-ARC"/>
</dbReference>
<dbReference type="InterPro" id="IPR027417">
    <property type="entry name" value="P-loop_NTPase"/>
</dbReference>
<dbReference type="SUPFAM" id="SSF46785">
    <property type="entry name" value="Winged helix' DNA-binding domain"/>
    <property type="match status" value="1"/>
</dbReference>
<reference evidence="9" key="2">
    <citation type="submission" date="2014-06" db="EMBL/GenBank/DDBJ databases">
        <authorList>
            <person name="Genoscope - CEA"/>
        </authorList>
    </citation>
    <scope>NUCLEOTIDE SEQUENCE</scope>
</reference>
<sequence>MASSSSSSSRPRTWTYRVFTSFHGPDVRKTFLSHLRKQFNNNGISMFDDQAIERGRTIAPELIRAIRESRISIVVLSKYYASSSWCLDELVEIFKCKEDNNQIVMTVFYGGVDPSDVHKQTGDFGKVFKKTCARKTEEERRKWSQALTDAGNIAGEHFLNWDNEAEMIEKIARDVSNKLNATISRDFEDMVGIEAHLEKMQSLLHLDDEDGVMLVGICGPAGIGKTTIARALYSRLSSSFQHSGFMENLRGSCNSALDEYGLKLRLQELLLSKILNLNGIKINHLGVMPERLCDQKVLIILDDVDDLQQLEALANDTSWFGPGSRIIVTTEDQELLEQNDIHNIYHVDFPPIENARKILCRYAFKVSLAPYGFEKLAERATELCSNLPLGLRVMGSILRGKKKDHWKSFLHRIEKSSITKIDAVIRVGFDNLHENDQTLFLLIAVFFNYAYDDHVKAMLADSNLDVRFGLKTLANKSLIQVSTKGKIVMHKLLQQVGIQAIQRQEPWKHQILIDTNDISYVLENEFGSRSLMGICLDISTIKDSIEISPKASKRMRNLQFLKIYNSRQDTNVRMHLLEDMDFPPRLKLLHWEEYPEKCLPHTLRPENLVELNLENSKLRHLWKGTQPIGNFKKLNLTASYNLEELPDLGNATNLAILDVSECQSLLEIHPSVGNLHKLEKLEMNLCRNLQVVPTLCNLASLEIFGIAGCDQLRKLPDISATITSLSIVDTMLEEFSASIRLWSRLETLMIVGSFFPNQLLTHPHLVKLTLERSGADIEIIPDCIKDLHGLRDFFIIGCPKLVSLPKLPKSLTQLLVLNCESLETLVPFPSDSHIEDIYFLDCFKLGPEARREIIQKSWWACLPGRDIPAEFNHRAIGNSLTISSKAYGFKMCVIVSPKSEMEDANDIELMCRISISGFPVKNSKISLSSRFSSRVQSEHLFLLYANKLREDDKVEQYSETLFEFSSSSQDIEIIECGVQIVVEETNSEQLLDNDDGSLSDEGFELDESRVETDDDLHRSLEYDASRLETDDGLFAPTFFSFGF</sequence>
<dbReference type="Pfam" id="PF01582">
    <property type="entry name" value="TIR"/>
    <property type="match status" value="1"/>
</dbReference>
<dbReference type="PaxDb" id="3708-A0A078HLK0"/>
<dbReference type="EMBL" id="HG994363">
    <property type="protein sequence ID" value="CAF2039671.1"/>
    <property type="molecule type" value="Genomic_DNA"/>
</dbReference>
<evidence type="ECO:0000313" key="9">
    <source>
        <dbReference type="EMBL" id="CDY38224.1"/>
    </source>
</evidence>
<dbReference type="InterPro" id="IPR058192">
    <property type="entry name" value="WHD_ROQ1-like"/>
</dbReference>
<accession>A0A078HLK0</accession>
<dbReference type="InterPro" id="IPR044974">
    <property type="entry name" value="Disease_R_plants"/>
</dbReference>
<dbReference type="SUPFAM" id="SSF52200">
    <property type="entry name" value="Toll/Interleukin receptor TIR domain"/>
    <property type="match status" value="1"/>
</dbReference>
<dbReference type="InterPro" id="IPR035897">
    <property type="entry name" value="Toll_tir_struct_dom_sf"/>
</dbReference>
<organism evidence="9 10">
    <name type="scientific">Brassica napus</name>
    <name type="common">Rape</name>
    <dbReference type="NCBI Taxonomy" id="3708"/>
    <lineage>
        <taxon>Eukaryota</taxon>
        <taxon>Viridiplantae</taxon>
        <taxon>Streptophyta</taxon>
        <taxon>Embryophyta</taxon>
        <taxon>Tracheophyta</taxon>
        <taxon>Spermatophyta</taxon>
        <taxon>Magnoliopsida</taxon>
        <taxon>eudicotyledons</taxon>
        <taxon>Gunneridae</taxon>
        <taxon>Pentapetalae</taxon>
        <taxon>rosids</taxon>
        <taxon>malvids</taxon>
        <taxon>Brassicales</taxon>
        <taxon>Brassicaceae</taxon>
        <taxon>Brassiceae</taxon>
        <taxon>Brassica</taxon>
    </lineage>
</organism>
<dbReference type="GO" id="GO:0007165">
    <property type="term" value="P:signal transduction"/>
    <property type="evidence" value="ECO:0007669"/>
    <property type="project" value="InterPro"/>
</dbReference>
<evidence type="ECO:0000256" key="3">
    <source>
        <dbReference type="ARBA" id="ARBA00022801"/>
    </source>
</evidence>
<dbReference type="FunFam" id="3.40.50.10140:FF:000007">
    <property type="entry name" value="Disease resistance protein (TIR-NBS-LRR class)"/>
    <property type="match status" value="1"/>
</dbReference>
<dbReference type="Proteomes" id="UP001295469">
    <property type="component" value="Chromosome A09"/>
</dbReference>
<feature type="compositionally biased region" description="Acidic residues" evidence="6">
    <location>
        <begin position="991"/>
        <end position="1005"/>
    </location>
</feature>
<feature type="domain" description="TIR" evidence="7">
    <location>
        <begin position="14"/>
        <end position="179"/>
    </location>
</feature>
<dbReference type="InterPro" id="IPR036390">
    <property type="entry name" value="WH_DNA-bd_sf"/>
</dbReference>
<reference evidence="9 10" key="1">
    <citation type="journal article" date="2014" name="Science">
        <title>Plant genetics. Early allopolyploid evolution in the post-Neolithic Brassica napus oilseed genome.</title>
        <authorList>
            <person name="Chalhoub B."/>
            <person name="Denoeud F."/>
            <person name="Liu S."/>
            <person name="Parkin I.A."/>
            <person name="Tang H."/>
            <person name="Wang X."/>
            <person name="Chiquet J."/>
            <person name="Belcram H."/>
            <person name="Tong C."/>
            <person name="Samans B."/>
            <person name="Correa M."/>
            <person name="Da Silva C."/>
            <person name="Just J."/>
            <person name="Falentin C."/>
            <person name="Koh C.S."/>
            <person name="Le Clainche I."/>
            <person name="Bernard M."/>
            <person name="Bento P."/>
            <person name="Noel B."/>
            <person name="Labadie K."/>
            <person name="Alberti A."/>
            <person name="Charles M."/>
            <person name="Arnaud D."/>
            <person name="Guo H."/>
            <person name="Daviaud C."/>
            <person name="Alamery S."/>
            <person name="Jabbari K."/>
            <person name="Zhao M."/>
            <person name="Edger P.P."/>
            <person name="Chelaifa H."/>
            <person name="Tack D."/>
            <person name="Lassalle G."/>
            <person name="Mestiri I."/>
            <person name="Schnel N."/>
            <person name="Le Paslier M.C."/>
            <person name="Fan G."/>
            <person name="Renault V."/>
            <person name="Bayer P.E."/>
            <person name="Golicz A.A."/>
            <person name="Manoli S."/>
            <person name="Lee T.H."/>
            <person name="Thi V.H."/>
            <person name="Chalabi S."/>
            <person name="Hu Q."/>
            <person name="Fan C."/>
            <person name="Tollenaere R."/>
            <person name="Lu Y."/>
            <person name="Battail C."/>
            <person name="Shen J."/>
            <person name="Sidebottom C.H."/>
            <person name="Wang X."/>
            <person name="Canaguier A."/>
            <person name="Chauveau A."/>
            <person name="Berard A."/>
            <person name="Deniot G."/>
            <person name="Guan M."/>
            <person name="Liu Z."/>
            <person name="Sun F."/>
            <person name="Lim Y.P."/>
            <person name="Lyons E."/>
            <person name="Town C.D."/>
            <person name="Bancroft I."/>
            <person name="Wang X."/>
            <person name="Meng J."/>
            <person name="Ma J."/>
            <person name="Pires J.C."/>
            <person name="King G.J."/>
            <person name="Brunel D."/>
            <person name="Delourme R."/>
            <person name="Renard M."/>
            <person name="Aury J.M."/>
            <person name="Adams K.L."/>
            <person name="Batley J."/>
            <person name="Snowdon R.J."/>
            <person name="Tost J."/>
            <person name="Edwards D."/>
            <person name="Zhou Y."/>
            <person name="Hua W."/>
            <person name="Sharpe A.G."/>
            <person name="Paterson A.H."/>
            <person name="Guan C."/>
            <person name="Wincker P."/>
        </authorList>
    </citation>
    <scope>NUCLEOTIDE SEQUENCE [LARGE SCALE GENOMIC DNA]</scope>
    <source>
        <strain evidence="10">cv. Darmor-bzh</strain>
    </source>
</reference>
<dbReference type="InterPro" id="IPR011713">
    <property type="entry name" value="Leu-rich_rpt_3"/>
</dbReference>
<dbReference type="STRING" id="3708.A0A078HLK0"/>
<evidence type="ECO:0000256" key="6">
    <source>
        <dbReference type="SAM" id="MobiDB-lite"/>
    </source>
</evidence>
<keyword evidence="4" id="KW-0611">Plant defense</keyword>
<dbReference type="AlphaFoldDB" id="A0A078HLK0"/>